<dbReference type="GO" id="GO:0008237">
    <property type="term" value="F:metallopeptidase activity"/>
    <property type="evidence" value="ECO:0007669"/>
    <property type="project" value="UniProtKB-KW"/>
</dbReference>
<dbReference type="GO" id="GO:0006508">
    <property type="term" value="P:proteolysis"/>
    <property type="evidence" value="ECO:0007669"/>
    <property type="project" value="UniProtKB-KW"/>
</dbReference>
<keyword evidence="4" id="KW-0482">Metalloprotease</keyword>
<evidence type="ECO:0000256" key="2">
    <source>
        <dbReference type="ARBA" id="ARBA00022670"/>
    </source>
</evidence>
<dbReference type="AlphaFoldDB" id="A0A0K0XYK6"/>
<dbReference type="PANTHER" id="PTHR31817:SF0">
    <property type="entry name" value="CHROMOSOME UNDETERMINED SCAFFOLD_67, WHOLE GENOME SHOTGUN SEQUENCE"/>
    <property type="match status" value="1"/>
</dbReference>
<dbReference type="KEGG" id="wma:WM2015_2412"/>
<name>A0A0K0XYK6_9GAMM</name>
<dbReference type="SMART" id="SM01154">
    <property type="entry name" value="DUF1704"/>
    <property type="match status" value="1"/>
</dbReference>
<proteinExistence type="predicted"/>
<sequence>MSPQNRLKQDIRRAATALREAEQPLRILGLLAWPLEVRNEFLAAGGRRLPEVEYPEADTRAVDERLAVARPLIARAGPAREWLERIADRIATASRMLHQRGEVGFFVESSALYGAPLHLLKDSARTPLDLARRLRRIIDRLSHVDLGAPDDASASAEDVAARLEVAVERYFGDEAPAIELVDNLSANATAGPDRIRIRTTARFTDRDVEQLVHHEAGIHVTTGLNGRHQRQLPILASSHPGTTRTQEGLAVFSEFITGCMDLDRLSRLADRVLGIQMAVDGADFVEVYRHFLEQAGGSLPDEAQVRRREDFSTAEKMAFEQTRRIFRGGLLTGGAPFTKDIVYLDGLLRVHDFLRSVIAAGRADVLMLLFCGKLDLEDIPVLCQLADLGLVRAPKFLPPWAADRRFLVSYLAYSGFLGRVRMGQVHKTYADILQKAPVVQFSESEVG</sequence>
<keyword evidence="2" id="KW-0645">Protease</keyword>
<dbReference type="PANTHER" id="PTHR31817">
    <property type="match status" value="1"/>
</dbReference>
<dbReference type="Pfam" id="PF08014">
    <property type="entry name" value="MATCAP"/>
    <property type="match status" value="1"/>
</dbReference>
<gene>
    <name evidence="5" type="ORF">WM2015_2412</name>
</gene>
<reference evidence="5 6" key="1">
    <citation type="submission" date="2015-07" db="EMBL/GenBank/DDBJ databases">
        <authorList>
            <person name="Noorani M."/>
        </authorList>
    </citation>
    <scope>NUCLEOTIDE SEQUENCE [LARGE SCALE GENOMIC DNA]</scope>
    <source>
        <strain evidence="5 6">KCTC 42284</strain>
    </source>
</reference>
<protein>
    <submittedName>
        <fullName evidence="5">Uncharacterized protein</fullName>
    </submittedName>
</protein>
<evidence type="ECO:0000256" key="3">
    <source>
        <dbReference type="ARBA" id="ARBA00022801"/>
    </source>
</evidence>
<dbReference type="EMBL" id="CP012154">
    <property type="protein sequence ID" value="AKS42774.1"/>
    <property type="molecule type" value="Genomic_DNA"/>
</dbReference>
<dbReference type="OrthoDB" id="9785840at2"/>
<dbReference type="InterPro" id="IPR012548">
    <property type="entry name" value="MATCAP"/>
</dbReference>
<keyword evidence="3" id="KW-0378">Hydrolase</keyword>
<comment type="cofactor">
    <cofactor evidence="1">
        <name>Zn(2+)</name>
        <dbReference type="ChEBI" id="CHEBI:29105"/>
    </cofactor>
</comment>
<dbReference type="PATRIC" id="fig|1579979.3.peg.2468"/>
<keyword evidence="6" id="KW-1185">Reference proteome</keyword>
<dbReference type="RefSeq" id="WP_049726306.1">
    <property type="nucleotide sequence ID" value="NZ_CP012154.1"/>
</dbReference>
<evidence type="ECO:0000256" key="1">
    <source>
        <dbReference type="ARBA" id="ARBA00001947"/>
    </source>
</evidence>
<dbReference type="GO" id="GO:0080164">
    <property type="term" value="P:regulation of nitric oxide metabolic process"/>
    <property type="evidence" value="ECO:0007669"/>
    <property type="project" value="TreeGrafter"/>
</dbReference>
<accession>A0A0K0XYK6</accession>
<evidence type="ECO:0000313" key="6">
    <source>
        <dbReference type="Proteomes" id="UP000066624"/>
    </source>
</evidence>
<evidence type="ECO:0000313" key="5">
    <source>
        <dbReference type="EMBL" id="AKS42774.1"/>
    </source>
</evidence>
<evidence type="ECO:0000256" key="4">
    <source>
        <dbReference type="ARBA" id="ARBA00023049"/>
    </source>
</evidence>
<dbReference type="STRING" id="1579979.WM2015_2412"/>
<organism evidence="5 6">
    <name type="scientific">Wenzhouxiangella marina</name>
    <dbReference type="NCBI Taxonomy" id="1579979"/>
    <lineage>
        <taxon>Bacteria</taxon>
        <taxon>Pseudomonadati</taxon>
        <taxon>Pseudomonadota</taxon>
        <taxon>Gammaproteobacteria</taxon>
        <taxon>Chromatiales</taxon>
        <taxon>Wenzhouxiangellaceae</taxon>
        <taxon>Wenzhouxiangella</taxon>
    </lineage>
</organism>
<dbReference type="Proteomes" id="UP000066624">
    <property type="component" value="Chromosome"/>
</dbReference>